<evidence type="ECO:0000313" key="2">
    <source>
        <dbReference type="Proteomes" id="UP000503820"/>
    </source>
</evidence>
<evidence type="ECO:0000313" key="1">
    <source>
        <dbReference type="EMBL" id="GFM36447.1"/>
    </source>
</evidence>
<comment type="caution">
    <text evidence="1">The sequence shown here is derived from an EMBL/GenBank/DDBJ whole genome shotgun (WGS) entry which is preliminary data.</text>
</comment>
<organism evidence="1 2">
    <name type="scientific">Desulfovibrio psychrotolerans</name>
    <dbReference type="NCBI Taxonomy" id="415242"/>
    <lineage>
        <taxon>Bacteria</taxon>
        <taxon>Pseudomonadati</taxon>
        <taxon>Thermodesulfobacteriota</taxon>
        <taxon>Desulfovibrionia</taxon>
        <taxon>Desulfovibrionales</taxon>
        <taxon>Desulfovibrionaceae</taxon>
        <taxon>Desulfovibrio</taxon>
    </lineage>
</organism>
<reference evidence="1 2" key="1">
    <citation type="submission" date="2020-05" db="EMBL/GenBank/DDBJ databases">
        <title>Draft genome sequence of Desulfovibrio psychrotolerans JS1T.</title>
        <authorList>
            <person name="Ueno A."/>
            <person name="Tamazawa S."/>
            <person name="Tamamura S."/>
            <person name="Murakami T."/>
            <person name="Kiyama T."/>
            <person name="Inomata H."/>
            <person name="Amano Y."/>
            <person name="Miyakawa K."/>
            <person name="Tamaki H."/>
            <person name="Naganuma T."/>
            <person name="Kaneko K."/>
        </authorList>
    </citation>
    <scope>NUCLEOTIDE SEQUENCE [LARGE SCALE GENOMIC DNA]</scope>
    <source>
        <strain evidence="1 2">JS1</strain>
    </source>
</reference>
<accession>A0A7J0BRW9</accession>
<dbReference type="AlphaFoldDB" id="A0A7J0BRW9"/>
<protein>
    <submittedName>
        <fullName evidence="1">Uncharacterized protein</fullName>
    </submittedName>
</protein>
<gene>
    <name evidence="1" type="ORF">DSM19430T_11310</name>
</gene>
<sequence>MRVVHGRESHTEYPRSADVANYPLLAFAVSHISEEYQDKQSGRGMAFKGACAARRFRQAFREERPQSRFLCLPVVRALP</sequence>
<proteinExistence type="predicted"/>
<name>A0A7J0BRW9_9BACT</name>
<keyword evidence="2" id="KW-1185">Reference proteome</keyword>
<dbReference type="EMBL" id="BLVP01000006">
    <property type="protein sequence ID" value="GFM36447.1"/>
    <property type="molecule type" value="Genomic_DNA"/>
</dbReference>
<dbReference type="Proteomes" id="UP000503820">
    <property type="component" value="Unassembled WGS sequence"/>
</dbReference>